<accession>A0A1G2MFN1</accession>
<dbReference type="Proteomes" id="UP000177130">
    <property type="component" value="Unassembled WGS sequence"/>
</dbReference>
<dbReference type="AlphaFoldDB" id="A0A1G2MFN1"/>
<organism evidence="1 2">
    <name type="scientific">Candidatus Taylorbacteria bacterium RIFCSPHIGHO2_02_FULL_43_32b</name>
    <dbReference type="NCBI Taxonomy" id="1802306"/>
    <lineage>
        <taxon>Bacteria</taxon>
        <taxon>Candidatus Tayloriibacteriota</taxon>
    </lineage>
</organism>
<dbReference type="EMBL" id="MHRK01000052">
    <property type="protein sequence ID" value="OHA22514.1"/>
    <property type="molecule type" value="Genomic_DNA"/>
</dbReference>
<name>A0A1G2MFN1_9BACT</name>
<evidence type="ECO:0000313" key="1">
    <source>
        <dbReference type="EMBL" id="OHA22514.1"/>
    </source>
</evidence>
<comment type="caution">
    <text evidence="1">The sequence shown here is derived from an EMBL/GenBank/DDBJ whole genome shotgun (WGS) entry which is preliminary data.</text>
</comment>
<protein>
    <submittedName>
        <fullName evidence="1">Uncharacterized protein</fullName>
    </submittedName>
</protein>
<reference evidence="1 2" key="1">
    <citation type="journal article" date="2016" name="Nat. Commun.">
        <title>Thousands of microbial genomes shed light on interconnected biogeochemical processes in an aquifer system.</title>
        <authorList>
            <person name="Anantharaman K."/>
            <person name="Brown C.T."/>
            <person name="Hug L.A."/>
            <person name="Sharon I."/>
            <person name="Castelle C.J."/>
            <person name="Probst A.J."/>
            <person name="Thomas B.C."/>
            <person name="Singh A."/>
            <person name="Wilkins M.J."/>
            <person name="Karaoz U."/>
            <person name="Brodie E.L."/>
            <person name="Williams K.H."/>
            <person name="Hubbard S.S."/>
            <person name="Banfield J.F."/>
        </authorList>
    </citation>
    <scope>NUCLEOTIDE SEQUENCE [LARGE SCALE GENOMIC DNA]</scope>
</reference>
<proteinExistence type="predicted"/>
<evidence type="ECO:0000313" key="2">
    <source>
        <dbReference type="Proteomes" id="UP000177130"/>
    </source>
</evidence>
<gene>
    <name evidence="1" type="ORF">A3C72_00260</name>
</gene>
<sequence length="97" mass="11653">MLSAHHYSIFSRFFSFFHKKFRFLRTVLKYGFTSTYNYHFFSTGLFGGIWQIRYNLRHERVFWGEFNCSFAEKGFQTVFSLSRVWLLGLKIKPGNGL</sequence>